<comment type="similarity">
    <text evidence="2">Belongs to the V-ATPase 116 kDa subunit family.</text>
</comment>
<evidence type="ECO:0000256" key="6">
    <source>
        <dbReference type="ARBA" id="ARBA00023065"/>
    </source>
</evidence>
<evidence type="ECO:0000256" key="3">
    <source>
        <dbReference type="ARBA" id="ARBA00022448"/>
    </source>
</evidence>
<evidence type="ECO:0000256" key="1">
    <source>
        <dbReference type="ARBA" id="ARBA00004141"/>
    </source>
</evidence>
<feature type="transmembrane region" description="Helical" evidence="8">
    <location>
        <begin position="428"/>
        <end position="450"/>
    </location>
</feature>
<organism evidence="9 10">
    <name type="scientific">Lachnoclostridium phytofermentans (strain ATCC 700394 / DSM 18823 / ISDg)</name>
    <name type="common">Clostridium phytofermentans</name>
    <dbReference type="NCBI Taxonomy" id="357809"/>
    <lineage>
        <taxon>Bacteria</taxon>
        <taxon>Bacillati</taxon>
        <taxon>Bacillota</taxon>
        <taxon>Clostridia</taxon>
        <taxon>Lachnospirales</taxon>
        <taxon>Lachnospiraceae</taxon>
    </lineage>
</organism>
<proteinExistence type="inferred from homology"/>
<dbReference type="PANTHER" id="PTHR11629">
    <property type="entry name" value="VACUOLAR PROTON ATPASES"/>
    <property type="match status" value="1"/>
</dbReference>
<dbReference type="InterPro" id="IPR002490">
    <property type="entry name" value="V-ATPase_116kDa_su"/>
</dbReference>
<dbReference type="EMBL" id="CP000885">
    <property type="protein sequence ID" value="ABX43799.1"/>
    <property type="molecule type" value="Genomic_DNA"/>
</dbReference>
<keyword evidence="7 8" id="KW-0472">Membrane</keyword>
<sequence>MIEKMKFLRITGPKEDINRVITQYLSKYELHVENALSELSDIHNLTPYVDTNTYRESLLKAEETMKQLRPEIKSSGREITYDEAEDLLGKMHLMLDDLDVQKKEIKEKLETIAERQDEIKPYLTFDLELSKVNSFQFIRCQFGRIAIDYYEKLTKYIYEDMNTIFIECKSDKNYVYGAYFVPRIHATKVDAILSSLHFEDMDFPEGYSDTLNDINQGLKQERRALLKQQDELLLTMKDVLKKHAADFVAAYEKLKEYSDNQQIRKLAACTRQKEEVYYILCGWMSEKDTELFLREIGGDHEVTCFVDDHASSTTSKPPTKLKNPRIFKPFETFIKMYGLPSYKEIDPTIFVALTYSIMFGMMFGDVGQGLCLVVGGFILYKVKKLNLAAILSCAGIFSTIFGFLYGSVFGFEEWLEPIWTNPMKDPMTVLITAVGFGVFLIFIAMIFNIINGIREKNIEKIFFDTNGIAGFVFYGSVVAIVVLLFTGHTLPGIFLLFITIVIPLMLIFIKEPLTRLIEKKNDLIPGSKGMFFLETFFEMFEVILSYITNTVSFVRVGAFALSHAGMMSVVLMLAHAEGAHPNILVIILGNLLVAGLEGLIVGIQVLRLEYYEMFSRFYSGTGKEFKARRGGE</sequence>
<accession>A9KHV2</accession>
<dbReference type="OrthoDB" id="9803814at2"/>
<reference evidence="10" key="1">
    <citation type="submission" date="2007-11" db="EMBL/GenBank/DDBJ databases">
        <title>Complete genome sequence of Clostridium phytofermentans ISDg.</title>
        <authorList>
            <person name="Leschine S.B."/>
            <person name="Warnick T.A."/>
            <person name="Blanchard J.L."/>
            <person name="Schnell D.J."/>
            <person name="Petit E.L."/>
            <person name="LaTouf W.G."/>
            <person name="Copeland A."/>
            <person name="Lucas S."/>
            <person name="Lapidus A."/>
            <person name="Barry K."/>
            <person name="Glavina del Rio T."/>
            <person name="Dalin E."/>
            <person name="Tice H."/>
            <person name="Pitluck S."/>
            <person name="Kiss H."/>
            <person name="Brettin T."/>
            <person name="Bruce D."/>
            <person name="Detter J.C."/>
            <person name="Han C."/>
            <person name="Kuske C."/>
            <person name="Schmutz J."/>
            <person name="Larimer F."/>
            <person name="Land M."/>
            <person name="Hauser L."/>
            <person name="Kyrpides N."/>
            <person name="Kim E.A."/>
            <person name="Richardson P."/>
        </authorList>
    </citation>
    <scope>NUCLEOTIDE SEQUENCE [LARGE SCALE GENOMIC DNA]</scope>
    <source>
        <strain evidence="10">ATCC 700394 / DSM 18823 / ISDg</strain>
    </source>
</reference>
<dbReference type="GO" id="GO:0016471">
    <property type="term" value="C:vacuolar proton-transporting V-type ATPase complex"/>
    <property type="evidence" value="ECO:0007669"/>
    <property type="project" value="TreeGrafter"/>
</dbReference>
<dbReference type="eggNOG" id="COG1269">
    <property type="taxonomic scope" value="Bacteria"/>
</dbReference>
<dbReference type="PANTHER" id="PTHR11629:SF63">
    <property type="entry name" value="V-TYPE PROTON ATPASE SUBUNIT A"/>
    <property type="match status" value="1"/>
</dbReference>
<dbReference type="GO" id="GO:0033179">
    <property type="term" value="C:proton-transporting V-type ATPase, V0 domain"/>
    <property type="evidence" value="ECO:0007669"/>
    <property type="project" value="InterPro"/>
</dbReference>
<feature type="transmembrane region" description="Helical" evidence="8">
    <location>
        <begin position="583"/>
        <end position="606"/>
    </location>
</feature>
<dbReference type="Proteomes" id="UP000000370">
    <property type="component" value="Chromosome"/>
</dbReference>
<dbReference type="GO" id="GO:0051117">
    <property type="term" value="F:ATPase binding"/>
    <property type="evidence" value="ECO:0007669"/>
    <property type="project" value="TreeGrafter"/>
</dbReference>
<dbReference type="Pfam" id="PF01496">
    <property type="entry name" value="V_ATPase_I"/>
    <property type="match status" value="1"/>
</dbReference>
<dbReference type="STRING" id="357809.Cphy_3446"/>
<keyword evidence="10" id="KW-1185">Reference proteome</keyword>
<feature type="transmembrane region" description="Helical" evidence="8">
    <location>
        <begin position="553"/>
        <end position="576"/>
    </location>
</feature>
<feature type="transmembrane region" description="Helical" evidence="8">
    <location>
        <begin position="387"/>
        <end position="408"/>
    </location>
</feature>
<dbReference type="RefSeq" id="WP_012201447.1">
    <property type="nucleotide sequence ID" value="NC_010001.1"/>
</dbReference>
<keyword evidence="6" id="KW-0406">Ion transport</keyword>
<dbReference type="AlphaFoldDB" id="A9KHV2"/>
<gene>
    <name evidence="9" type="ordered locus">Cphy_3446</name>
</gene>
<dbReference type="HOGENOM" id="CLU_025558_0_1_9"/>
<name>A9KHV2_LACP7</name>
<feature type="transmembrane region" description="Helical" evidence="8">
    <location>
        <begin position="462"/>
        <end position="485"/>
    </location>
</feature>
<evidence type="ECO:0000313" key="9">
    <source>
        <dbReference type="EMBL" id="ABX43799.1"/>
    </source>
</evidence>
<keyword evidence="4 8" id="KW-0812">Transmembrane</keyword>
<evidence type="ECO:0000256" key="8">
    <source>
        <dbReference type="SAM" id="Phobius"/>
    </source>
</evidence>
<dbReference type="GO" id="GO:0046961">
    <property type="term" value="F:proton-transporting ATPase activity, rotational mechanism"/>
    <property type="evidence" value="ECO:0007669"/>
    <property type="project" value="InterPro"/>
</dbReference>
<feature type="transmembrane region" description="Helical" evidence="8">
    <location>
        <begin position="491"/>
        <end position="509"/>
    </location>
</feature>
<feature type="transmembrane region" description="Helical" evidence="8">
    <location>
        <begin position="349"/>
        <end position="380"/>
    </location>
</feature>
<keyword evidence="5 8" id="KW-1133">Transmembrane helix</keyword>
<protein>
    <submittedName>
        <fullName evidence="9">V-type ATPase 116 kDa subunit</fullName>
    </submittedName>
</protein>
<evidence type="ECO:0000256" key="5">
    <source>
        <dbReference type="ARBA" id="ARBA00022989"/>
    </source>
</evidence>
<evidence type="ECO:0000256" key="7">
    <source>
        <dbReference type="ARBA" id="ARBA00023136"/>
    </source>
</evidence>
<evidence type="ECO:0000256" key="2">
    <source>
        <dbReference type="ARBA" id="ARBA00009904"/>
    </source>
</evidence>
<comment type="subcellular location">
    <subcellularLocation>
        <location evidence="1">Membrane</location>
        <topology evidence="1">Multi-pass membrane protein</topology>
    </subcellularLocation>
</comment>
<evidence type="ECO:0000256" key="4">
    <source>
        <dbReference type="ARBA" id="ARBA00022692"/>
    </source>
</evidence>
<keyword evidence="3" id="KW-0813">Transport</keyword>
<dbReference type="GO" id="GO:0007035">
    <property type="term" value="P:vacuolar acidification"/>
    <property type="evidence" value="ECO:0007669"/>
    <property type="project" value="TreeGrafter"/>
</dbReference>
<dbReference type="KEGG" id="cpy:Cphy_3446"/>
<evidence type="ECO:0000313" key="10">
    <source>
        <dbReference type="Proteomes" id="UP000000370"/>
    </source>
</evidence>